<evidence type="ECO:0000259" key="2">
    <source>
        <dbReference type="Pfam" id="PF23788"/>
    </source>
</evidence>
<feature type="region of interest" description="Disordered" evidence="1">
    <location>
        <begin position="221"/>
        <end position="262"/>
    </location>
</feature>
<proteinExistence type="predicted"/>
<comment type="caution">
    <text evidence="3">The sequence shown here is derived from an EMBL/GenBank/DDBJ whole genome shotgun (WGS) entry which is preliminary data.</text>
</comment>
<evidence type="ECO:0000256" key="1">
    <source>
        <dbReference type="SAM" id="MobiDB-lite"/>
    </source>
</evidence>
<keyword evidence="4" id="KW-1185">Reference proteome</keyword>
<dbReference type="InterPro" id="IPR056582">
    <property type="entry name" value="EDRF1_N"/>
</dbReference>
<dbReference type="Proteomes" id="UP001515480">
    <property type="component" value="Unassembled WGS sequence"/>
</dbReference>
<evidence type="ECO:0000313" key="3">
    <source>
        <dbReference type="EMBL" id="KAL1515550.1"/>
    </source>
</evidence>
<feature type="compositionally biased region" description="Acidic residues" evidence="1">
    <location>
        <begin position="238"/>
        <end position="256"/>
    </location>
</feature>
<evidence type="ECO:0000313" key="4">
    <source>
        <dbReference type="Proteomes" id="UP001515480"/>
    </source>
</evidence>
<feature type="region of interest" description="Disordered" evidence="1">
    <location>
        <begin position="444"/>
        <end position="475"/>
    </location>
</feature>
<sequence>MDSLMARVLDHLELDGEAEELTTHTRLIEALKRELRLGPPRALLPVPQTHAHAARALPPRTLDLLVDGPEPALPPQLREGDFRALQPNTDLRHALALRVPSDEGVGTALDAADGGGWPRPPRELRSSALTQCGDRVDFIAPAENMKAFFKLLNTQGAISLAVHRVGDTLVLEGLEAQPWARGAEPASHGGASDAALPLRLHRKALHSRFLTYSMGCDPARPGAPAAGRGGEVGGEAGSEVEEGVEEEASDESDSEREEWMPPREAPRGFRRVVRWQLGEISMLLGSDTVVFHSDEQGRSRLDGSRSADGFHAPGFSVQLHDSNSAATSMVCLDYWLDNVMSNAKETALCLHTDGVIQGYRVVPTDQLPSGCGVGQGFSPAAVTECAVSVLRFLQQHCTREGGTYWLLRPHGGEELQLFDITDCSVDEGGDDEGGAVDAAAEMAETAETAPGEEAADEAKGGGTEKSTLRAEPRARRSVHPFAGPVAMLCWRISERLTRPHEVGRRRRLLESCVALLEGGASQQMPMVAAAHEALSDGWELEAHALLPLPPALAEERPLPSDGVELSEQALAAIAAERAAVRALLKGIRALQGVCRPGATPPRLLRLVAKLGRALLRLAQRYVLARRLGRALAVLSRVATARHAYGAQLLPQQRVVEHSTQLLLLADTYYLAAHATDGELARHTTDLQDTLPDPELDIPEWVLAAAGSAAPSPVAPPAAATPSFAFDSESNFKLAIGHYLSALKAVPASAVRLAHSRLRATYSELGARYLSESRFTKACRHYQQGVELFRSTSNPCSAAAMCISLGQAIRDRLFVGAPSRRSARAPIASAYRLACATSAEDRQRSGGVAPDAAEMSEFERCIAAFAQAHELLGAEGVDVALWRQAEAEHAKTLLLQAERLEEAPQVHLADGETPPALPLLVDAAARFEKLADTLGAGDAHYRLGALHCRIATRSLETSGSAAAPHMPTDAQREAQHAATSHRIAVAHHHFSRALELLPADEQPIDHLLVRLDLVQFHKMLSAAKGVSTASAITELVAALRHVLATHEVFTRFNFPLPANLGPAAGSDMLPAPAANAPGCASTSPRSSRPADSRCEADLSSGGALSAQGQRPSESTSKEEEGGSRTCAMVASLWNVLETELHWLLKELVRLHGLLHRSAEVGLFKQLYRLSLTQRQLHGTGMLLQLSDEWARTETTWQTAGTRTTGGSGKKKTRGPKSALA</sequence>
<accession>A0AB34JAX0</accession>
<name>A0AB34JAX0_PRYPA</name>
<reference evidence="3 4" key="1">
    <citation type="journal article" date="2024" name="Science">
        <title>Giant polyketide synthase enzymes in the biosynthesis of giant marine polyether toxins.</title>
        <authorList>
            <person name="Fallon T.R."/>
            <person name="Shende V.V."/>
            <person name="Wierzbicki I.H."/>
            <person name="Pendleton A.L."/>
            <person name="Watervoot N.F."/>
            <person name="Auber R.P."/>
            <person name="Gonzalez D.J."/>
            <person name="Wisecaver J.H."/>
            <person name="Moore B.S."/>
        </authorList>
    </citation>
    <scope>NUCLEOTIDE SEQUENCE [LARGE SCALE GENOMIC DNA]</scope>
    <source>
        <strain evidence="3 4">12B1</strain>
    </source>
</reference>
<dbReference type="AlphaFoldDB" id="A0AB34JAX0"/>
<protein>
    <recommendedName>
        <fullName evidence="2">EDRF1 N-terminal domain-containing protein</fullName>
    </recommendedName>
</protein>
<dbReference type="PANTHER" id="PTHR15000:SF1">
    <property type="entry name" value="ERYTHROID DIFFERENTIATION-RELATED FACTOR 1"/>
    <property type="match status" value="1"/>
</dbReference>
<feature type="domain" description="EDRF1 N-terminal" evidence="2">
    <location>
        <begin position="269"/>
        <end position="423"/>
    </location>
</feature>
<dbReference type="EMBL" id="JBGBPQ010000011">
    <property type="protein sequence ID" value="KAL1515550.1"/>
    <property type="molecule type" value="Genomic_DNA"/>
</dbReference>
<dbReference type="GO" id="GO:0045893">
    <property type="term" value="P:positive regulation of DNA-templated transcription"/>
    <property type="evidence" value="ECO:0007669"/>
    <property type="project" value="TreeGrafter"/>
</dbReference>
<dbReference type="PANTHER" id="PTHR15000">
    <property type="entry name" value="ERYTHROID DIFFERENTIATION-RELATED FACTOR 1"/>
    <property type="match status" value="1"/>
</dbReference>
<organism evidence="3 4">
    <name type="scientific">Prymnesium parvum</name>
    <name type="common">Toxic golden alga</name>
    <dbReference type="NCBI Taxonomy" id="97485"/>
    <lineage>
        <taxon>Eukaryota</taxon>
        <taxon>Haptista</taxon>
        <taxon>Haptophyta</taxon>
        <taxon>Prymnesiophyceae</taxon>
        <taxon>Prymnesiales</taxon>
        <taxon>Prymnesiaceae</taxon>
        <taxon>Prymnesium</taxon>
    </lineage>
</organism>
<dbReference type="Pfam" id="PF23788">
    <property type="entry name" value="EDRF1_N"/>
    <property type="match status" value="1"/>
</dbReference>
<feature type="region of interest" description="Disordered" evidence="1">
    <location>
        <begin position="957"/>
        <end position="978"/>
    </location>
</feature>
<gene>
    <name evidence="3" type="ORF">AB1Y20_002170</name>
</gene>
<feature type="region of interest" description="Disordered" evidence="1">
    <location>
        <begin position="1195"/>
        <end position="1219"/>
    </location>
</feature>
<feature type="region of interest" description="Disordered" evidence="1">
    <location>
        <begin position="1072"/>
        <end position="1122"/>
    </location>
</feature>
<feature type="compositionally biased region" description="Gly residues" evidence="1">
    <location>
        <begin position="227"/>
        <end position="236"/>
    </location>
</feature>